<evidence type="ECO:0000313" key="1">
    <source>
        <dbReference type="EMBL" id="PCS22832.1"/>
    </source>
</evidence>
<comment type="caution">
    <text evidence="1">The sequence shown here is derived from an EMBL/GenBank/DDBJ whole genome shotgun (WGS) entry which is preliminary data.</text>
</comment>
<name>A0A2A5T3V1_9GAMM</name>
<protein>
    <submittedName>
        <fullName evidence="1">Mobile element protein</fullName>
    </submittedName>
</protein>
<gene>
    <name evidence="1" type="ORF">BTN49_1383</name>
</gene>
<sequence>MLVFYDFHAEYWIHIRTTNSIESMFATVRLGTNKTKNCGSRKTTLAMACKLMRTDEVNWRSL</sequence>
<dbReference type="Proteomes" id="UP000219020">
    <property type="component" value="Unassembled WGS sequence"/>
</dbReference>
<organism evidence="1 2">
    <name type="scientific">Candidatus Enterovibrio escicola</name>
    <dbReference type="NCBI Taxonomy" id="1927127"/>
    <lineage>
        <taxon>Bacteria</taxon>
        <taxon>Pseudomonadati</taxon>
        <taxon>Pseudomonadota</taxon>
        <taxon>Gammaproteobacteria</taxon>
        <taxon>Vibrionales</taxon>
        <taxon>Vibrionaceae</taxon>
        <taxon>Enterovibrio</taxon>
    </lineage>
</organism>
<accession>A0A2A5T3V1</accession>
<proteinExistence type="predicted"/>
<dbReference type="EMBL" id="NBYY01000013">
    <property type="protein sequence ID" value="PCS22832.1"/>
    <property type="molecule type" value="Genomic_DNA"/>
</dbReference>
<dbReference type="AlphaFoldDB" id="A0A2A5T3V1"/>
<reference evidence="2" key="1">
    <citation type="submission" date="2017-04" db="EMBL/GenBank/DDBJ databases">
        <title>Genome evolution of the luminous symbionts of deep sea anglerfish.</title>
        <authorList>
            <person name="Hendry T.A."/>
        </authorList>
    </citation>
    <scope>NUCLEOTIDE SEQUENCE [LARGE SCALE GENOMIC DNA]</scope>
</reference>
<evidence type="ECO:0000313" key="2">
    <source>
        <dbReference type="Proteomes" id="UP000219020"/>
    </source>
</evidence>
<keyword evidence="2" id="KW-1185">Reference proteome</keyword>